<feature type="region of interest" description="Disordered" evidence="1">
    <location>
        <begin position="1059"/>
        <end position="1486"/>
    </location>
</feature>
<accession>A0A4S2KDW9</accession>
<feature type="region of interest" description="Disordered" evidence="1">
    <location>
        <begin position="303"/>
        <end position="340"/>
    </location>
</feature>
<proteinExistence type="predicted"/>
<evidence type="ECO:0000256" key="2">
    <source>
        <dbReference type="SAM" id="Phobius"/>
    </source>
</evidence>
<feature type="compositionally biased region" description="Basic and acidic residues" evidence="1">
    <location>
        <begin position="303"/>
        <end position="312"/>
    </location>
</feature>
<feature type="compositionally biased region" description="Low complexity" evidence="1">
    <location>
        <begin position="1102"/>
        <end position="1115"/>
    </location>
</feature>
<feature type="region of interest" description="Disordered" evidence="1">
    <location>
        <begin position="994"/>
        <end position="1045"/>
    </location>
</feature>
<feature type="compositionally biased region" description="Polar residues" evidence="1">
    <location>
        <begin position="1173"/>
        <end position="1183"/>
    </location>
</feature>
<feature type="compositionally biased region" description="Basic and acidic residues" evidence="1">
    <location>
        <begin position="1288"/>
        <end position="1307"/>
    </location>
</feature>
<reference evidence="3 4" key="1">
    <citation type="journal article" date="2019" name="Philos. Trans. R. Soc. Lond., B, Biol. Sci.">
        <title>Ant behaviour and brain gene expression of defending hosts depend on the ecological success of the intruding social parasite.</title>
        <authorList>
            <person name="Kaur R."/>
            <person name="Stoldt M."/>
            <person name="Jongepier E."/>
            <person name="Feldmeyer B."/>
            <person name="Menzel F."/>
            <person name="Bornberg-Bauer E."/>
            <person name="Foitzik S."/>
        </authorList>
    </citation>
    <scope>NUCLEOTIDE SEQUENCE [LARGE SCALE GENOMIC DNA]</scope>
    <source>
        <tissue evidence="3">Whole body</tissue>
    </source>
</reference>
<feature type="compositionally biased region" description="Low complexity" evidence="1">
    <location>
        <begin position="324"/>
        <end position="337"/>
    </location>
</feature>
<evidence type="ECO:0000313" key="4">
    <source>
        <dbReference type="Proteomes" id="UP000310200"/>
    </source>
</evidence>
<feature type="compositionally biased region" description="Polar residues" evidence="1">
    <location>
        <begin position="1365"/>
        <end position="1399"/>
    </location>
</feature>
<gene>
    <name evidence="3" type="ORF">DBV15_04407</name>
</gene>
<feature type="compositionally biased region" description="Low complexity" evidence="1">
    <location>
        <begin position="1184"/>
        <end position="1215"/>
    </location>
</feature>
<feature type="compositionally biased region" description="Basic and acidic residues" evidence="1">
    <location>
        <begin position="1155"/>
        <end position="1166"/>
    </location>
</feature>
<feature type="compositionally biased region" description="Polar residues" evidence="1">
    <location>
        <begin position="1268"/>
        <end position="1287"/>
    </location>
</feature>
<keyword evidence="2" id="KW-0812">Transmembrane</keyword>
<sequence>MFNNAINRLHAIPTPASQPHGPLRFQAALRGTDHDGTEEEAQRKKRVESVGIYSSGVGTLSRRRFAEISQKVRTMRPYLIVIVLIFLASTTLARYHEKTRFDRSVHEYEMRDAENNREEKQWSFTDDVTVSDYVVLILKYADFKLILSKQQFVAYKSRKENDCYLENIKQGQNASRKKRQSKILYASTALTKLEAWRLAGGRIADFCNGRNILLLQATRPVPGRTLDPFFNEIPVDENDISSKRVADIVLTPLRARTKRQIQLEQREKSNKNVDRIRQRRQTNQFRGKFRGQTQSQYLNLGNDEKKEGKAEAEATQQSSRAVVSGSRGMGQAQSMSSGGTGCEDCPGYPGYVGYPEGKPDKVQVPPISTGTPGITQPGTGIIPGVTTYPGGQITYPTGVVPGEVSTYPGILSGRPGTYPGGVRPGIVTPGVDGTYPGGVRPGTVAPGANGRYPGGVRPGIVTPGADGTYPGGVRPGIVTPGADGTYPGGVRPGTVIPGVDGTYPGGIRPGTVTPGADGTYPGGVRPGIVTPGVDGTYPGGIRPGTVTPAADGTYPGGIRPGTVIPGADGTYPGGIRPGTVIPGADGTYPGGIRPGTVIPGADGTYPGGIRPGTVTPEADGRYPGGVRPGTVTPGADGRYPGGIQPGTVIPGTDGTYPGSIQPGTVIPGGDRTYPPGTIITGDRGPYPIQPGGVLPGGVGTYPGMQPGVQPGQGIYPPGGIVTTSVATGSTTVTGVGTYPVGTAPGTGLPSGTYPGVPGTGTYPGTGVYPGGVRPGIPGTSVGTYPGSVVPGGTTTQGVYPGGGQQTVITYPQGIPSGTLPSGGQVPGTTADSTSGTGTQVITYPGGQPTNGQVVYPGSSGTIQPGKIPDTTGSVTGTQVTYPSVTYPGTIPSTYPGGAQQITPPGGTLYPGQVIYPGGQVPTYPGGQYPGTGIGIPGTGGVQYPPGTTGGTGVTGQYPGQLPGGISVQGGDGRRYPGNGYPGMVGTAGLGEASQYIQTGGPTRPAGVADDGAESQASSSVQQQVDSGTQASASAQGKYGSGTAQSQVTGTYSGSGTFSAQAGTSDANKSAQAEVSGGKEGATSNAQGVAGYGKSQTQVQLDSDSGATSTGAQSSGWNHGTNSQVQASSKGGMADAQANGEGNTSSQAQIGFQPYLKDDDEKMEKHARPFRGSGTASAQSGTHRGQSQSQLQGSFQYGITYNGAAQAGSGSGAASSRKPFNFTDTELFKPFKQSPPLKRPTNVDSAAQSSPSTSSNYDNKPDENKQNREQGLQSSSTSRQTVVLASKNNLDDAADKKVLATEKPRTDDTTYDEYDDDYADEDDYPTTAGSRLTIKEKFSGTFPGPSPNHQKLDKTFQQQSRSQSQTIQVAKGNQYNVHVSQDSNVPRTGDTLQPGQSVSGYTIPPGFRGRVMSTSGTETVAQGDGKSQSQTVSLVPKDFNNTRSPPPTETRSLQTNYERYVGRHTSKSQGSPVNQNTSSDKHTRPTPAIAAKPSYYTVTNSFAGKMNGNNEPRKYEHRYYTKSSTCGYFTFSCNVVYGSNGRTKICKPKVPTYPDGRPMRC</sequence>
<evidence type="ECO:0000256" key="1">
    <source>
        <dbReference type="SAM" id="MobiDB-lite"/>
    </source>
</evidence>
<feature type="compositionally biased region" description="Low complexity" evidence="1">
    <location>
        <begin position="1244"/>
        <end position="1254"/>
    </location>
</feature>
<evidence type="ECO:0000313" key="3">
    <source>
        <dbReference type="EMBL" id="TGZ45738.1"/>
    </source>
</evidence>
<comment type="caution">
    <text evidence="3">The sequence shown here is derived from an EMBL/GenBank/DDBJ whole genome shotgun (WGS) entry which is preliminary data.</text>
</comment>
<dbReference type="Proteomes" id="UP000310200">
    <property type="component" value="Unassembled WGS sequence"/>
</dbReference>
<feature type="compositionally biased region" description="Polar residues" evidence="1">
    <location>
        <begin position="1466"/>
        <end position="1477"/>
    </location>
</feature>
<keyword evidence="4" id="KW-1185">Reference proteome</keyword>
<keyword evidence="2" id="KW-0472">Membrane</keyword>
<feature type="compositionally biased region" description="Polar residues" evidence="1">
    <location>
        <begin position="1411"/>
        <end position="1456"/>
    </location>
</feature>
<feature type="region of interest" description="Disordered" evidence="1">
    <location>
        <begin position="614"/>
        <end position="684"/>
    </location>
</feature>
<feature type="compositionally biased region" description="Basic and acidic residues" evidence="1">
    <location>
        <begin position="1258"/>
        <end position="1267"/>
    </location>
</feature>
<feature type="region of interest" description="Disordered" evidence="1">
    <location>
        <begin position="442"/>
        <end position="559"/>
    </location>
</feature>
<feature type="compositionally biased region" description="Acidic residues" evidence="1">
    <location>
        <begin position="1308"/>
        <end position="1323"/>
    </location>
</feature>
<feature type="region of interest" description="Disordered" evidence="1">
    <location>
        <begin position="1"/>
        <end position="20"/>
    </location>
</feature>
<organism evidence="3 4">
    <name type="scientific">Temnothorax longispinosus</name>
    <dbReference type="NCBI Taxonomy" id="300112"/>
    <lineage>
        <taxon>Eukaryota</taxon>
        <taxon>Metazoa</taxon>
        <taxon>Ecdysozoa</taxon>
        <taxon>Arthropoda</taxon>
        <taxon>Hexapoda</taxon>
        <taxon>Insecta</taxon>
        <taxon>Pterygota</taxon>
        <taxon>Neoptera</taxon>
        <taxon>Endopterygota</taxon>
        <taxon>Hymenoptera</taxon>
        <taxon>Apocrita</taxon>
        <taxon>Aculeata</taxon>
        <taxon>Formicoidea</taxon>
        <taxon>Formicidae</taxon>
        <taxon>Myrmicinae</taxon>
        <taxon>Temnothorax</taxon>
    </lineage>
</organism>
<feature type="compositionally biased region" description="Polar residues" evidence="1">
    <location>
        <begin position="1139"/>
        <end position="1149"/>
    </location>
</feature>
<feature type="compositionally biased region" description="Polar residues" evidence="1">
    <location>
        <begin position="1116"/>
        <end position="1128"/>
    </location>
</feature>
<dbReference type="EMBL" id="QBLH01003069">
    <property type="protein sequence ID" value="TGZ45738.1"/>
    <property type="molecule type" value="Genomic_DNA"/>
</dbReference>
<feature type="compositionally biased region" description="Polar residues" evidence="1">
    <location>
        <begin position="1059"/>
        <end position="1072"/>
    </location>
</feature>
<protein>
    <submittedName>
        <fullName evidence="3">Uncharacterized protein</fullName>
    </submittedName>
</protein>
<name>A0A4S2KDW9_9HYME</name>
<dbReference type="STRING" id="300112.A0A4S2KDW9"/>
<keyword evidence="2" id="KW-1133">Transmembrane helix</keyword>
<feature type="transmembrane region" description="Helical" evidence="2">
    <location>
        <begin position="78"/>
        <end position="96"/>
    </location>
</feature>
<feature type="compositionally biased region" description="Low complexity" evidence="1">
    <location>
        <begin position="1014"/>
        <end position="1029"/>
    </location>
</feature>